<comment type="subcellular location">
    <subcellularLocation>
        <location evidence="2">Chromosome</location>
    </subcellularLocation>
    <subcellularLocation>
        <location evidence="3">Cytoplasm</location>
    </subcellularLocation>
    <subcellularLocation>
        <location evidence="1">Nucleus</location>
    </subcellularLocation>
</comment>
<keyword evidence="8" id="KW-0143">Chaperone</keyword>
<gene>
    <name evidence="13" type="ORF">HCN44_005473</name>
</gene>
<evidence type="ECO:0000256" key="3">
    <source>
        <dbReference type="ARBA" id="ARBA00004496"/>
    </source>
</evidence>
<evidence type="ECO:0000313" key="13">
    <source>
        <dbReference type="EMBL" id="KAF7997196.1"/>
    </source>
</evidence>
<sequence length="1040" mass="118024">MTNESGIITLSSDEEETQSAPLETSTSNPNKTMTKIDEKKLSKKRSGSPIIPDKSTIKKRIVLTTIQKPDENDNSDKLDLLKPGLVECERRPVKKSSEELFTMFIGQCLKRKRSPSMDKIVSKLKRHYEQMDEKYAQCESFINLLNEKRESLMNSDKHLYTNISCIDDEMKNYKKGKNKIAEVYLSIPGPSTSKQDDNIITKTIQQTTNDKMKHENKKVHKIMLTMAECRERIKKLEEAEVDFDDENNSNYIKLEKYKTRITELHYKLCELTGESKDANRSYLRPKHFKVTKIPSVDQAINSFINKKLKNRTDKTYSTVNSVIFPDYNDIFDCINNCNNKQKLGMTTKAMRSLAKSSFEELGQQLQRERELDYWDTFSMWFKEDEDPAKINLDLRAKLDRNREEGEEKLKKLFDEYVVRQEKAIDEPDDDDDDDNDDDEKSSEKMDEDDDEDDEDNNNDEIDNIDDWEMSDEIEEEKMDTKSDTEPIKDNEINDIDTDCDKNNTKEILNNNKTDENINNHDKKNNDNDEEEDEDEELQIIQDNTVKEISFDNSKPQDNKIIKQLMDNSKITHDKKIIKKPIDNINTSLDNKIKEKSIDNLKTSQDNKITEKSIDNLAVVIENIRVESFKKVADNIVSNLTVDNTVANDIAVVNLTDANDIAVVNLTDAIVNLNDAVDSINNTVKSSVNSIEKKTIDKKTDELPKKSNFLEVIVDSSDIIDKPEIDLRDDEKIAPTPDSTTSESNIALKDIEVIEDNIETKIDENIECETAIKPQQPMLKLRSFAKQPDFWNNSQNTIDAKVSPKKTVNNEEPIVLVNLDDDDNSIQVLPPPPPPQVPITTRLKNAKVIGLALNSTDKQPKIIKKLQLNPLASRSLIQLKNAKTGLPRLLKSGPSPGVVTGIRQVVTTQSSRPISAVRPLSSTMVRPSLMNSQPRPVPAPVRQQQRQPIVRHVVRPLGTNVCKTYGFTKTITTKPVPQRIITVKNTSTTPSSSSSSTISSPTALSRVAVRAEGSGTLNLVPVTLKNGTCTTINRTVNNTKS</sequence>
<feature type="region of interest" description="Disordered" evidence="11">
    <location>
        <begin position="983"/>
        <end position="1002"/>
    </location>
</feature>
<dbReference type="GO" id="GO:0042393">
    <property type="term" value="F:histone binding"/>
    <property type="evidence" value="ECO:0007669"/>
    <property type="project" value="InterPro"/>
</dbReference>
<feature type="coiled-coil region" evidence="10">
    <location>
        <begin position="219"/>
        <end position="246"/>
    </location>
</feature>
<dbReference type="OrthoDB" id="7492809at2759"/>
<keyword evidence="7 10" id="KW-0175">Coiled coil</keyword>
<feature type="compositionally biased region" description="Polar residues" evidence="11">
    <location>
        <begin position="1"/>
        <end position="11"/>
    </location>
</feature>
<evidence type="ECO:0000256" key="5">
    <source>
        <dbReference type="ARBA" id="ARBA00022490"/>
    </source>
</evidence>
<feature type="compositionally biased region" description="Low complexity" evidence="11">
    <location>
        <begin position="985"/>
        <end position="1001"/>
    </location>
</feature>
<dbReference type="InterPro" id="IPR046378">
    <property type="entry name" value="DAXX_histone-bd"/>
</dbReference>
<feature type="domain" description="Daxx histone-binding" evidence="12">
    <location>
        <begin position="336"/>
        <end position="417"/>
    </location>
</feature>
<evidence type="ECO:0000256" key="11">
    <source>
        <dbReference type="SAM" id="MobiDB-lite"/>
    </source>
</evidence>
<dbReference type="GO" id="GO:0006355">
    <property type="term" value="P:regulation of DNA-templated transcription"/>
    <property type="evidence" value="ECO:0007669"/>
    <property type="project" value="UniProtKB-ARBA"/>
</dbReference>
<feature type="compositionally biased region" description="Basic and acidic residues" evidence="11">
    <location>
        <begin position="512"/>
        <end position="526"/>
    </location>
</feature>
<evidence type="ECO:0000256" key="9">
    <source>
        <dbReference type="ARBA" id="ARBA00023242"/>
    </source>
</evidence>
<dbReference type="GO" id="GO:0006915">
    <property type="term" value="P:apoptotic process"/>
    <property type="evidence" value="ECO:0007669"/>
    <property type="project" value="UniProtKB-KW"/>
</dbReference>
<dbReference type="AlphaFoldDB" id="A0A834Y208"/>
<keyword evidence="5" id="KW-0963">Cytoplasm</keyword>
<feature type="region of interest" description="Disordered" evidence="11">
    <location>
        <begin position="420"/>
        <end position="536"/>
    </location>
</feature>
<dbReference type="Gene3D" id="1.10.8.810">
    <property type="entry name" value="Daxx helical bundle domain"/>
    <property type="match status" value="1"/>
</dbReference>
<evidence type="ECO:0000256" key="2">
    <source>
        <dbReference type="ARBA" id="ARBA00004286"/>
    </source>
</evidence>
<feature type="compositionally biased region" description="Acidic residues" evidence="11">
    <location>
        <begin position="426"/>
        <end position="477"/>
    </location>
</feature>
<keyword evidence="9" id="KW-0539">Nucleus</keyword>
<protein>
    <recommendedName>
        <fullName evidence="12">Daxx histone-binding domain-containing protein</fullName>
    </recommendedName>
</protein>
<feature type="compositionally biased region" description="Polar residues" evidence="11">
    <location>
        <begin position="18"/>
        <end position="33"/>
    </location>
</feature>
<reference evidence="13 14" key="1">
    <citation type="submission" date="2020-08" db="EMBL/GenBank/DDBJ databases">
        <title>Aphidius gifuensis genome sequencing and assembly.</title>
        <authorList>
            <person name="Du Z."/>
        </authorList>
    </citation>
    <scope>NUCLEOTIDE SEQUENCE [LARGE SCALE GENOMIC DNA]</scope>
    <source>
        <strain evidence="13">YNYX2018</strain>
        <tissue evidence="13">Adults</tissue>
    </source>
</reference>
<evidence type="ECO:0000259" key="12">
    <source>
        <dbReference type="Pfam" id="PF20920"/>
    </source>
</evidence>
<keyword evidence="4" id="KW-0158">Chromosome</keyword>
<evidence type="ECO:0000256" key="4">
    <source>
        <dbReference type="ARBA" id="ARBA00022454"/>
    </source>
</evidence>
<dbReference type="InterPro" id="IPR038298">
    <property type="entry name" value="Daxx_N_sf"/>
</dbReference>
<evidence type="ECO:0000256" key="8">
    <source>
        <dbReference type="ARBA" id="ARBA00023186"/>
    </source>
</evidence>
<organism evidence="13 14">
    <name type="scientific">Aphidius gifuensis</name>
    <name type="common">Parasitoid wasp</name>
    <dbReference type="NCBI Taxonomy" id="684658"/>
    <lineage>
        <taxon>Eukaryota</taxon>
        <taxon>Metazoa</taxon>
        <taxon>Ecdysozoa</taxon>
        <taxon>Arthropoda</taxon>
        <taxon>Hexapoda</taxon>
        <taxon>Insecta</taxon>
        <taxon>Pterygota</taxon>
        <taxon>Neoptera</taxon>
        <taxon>Endopterygota</taxon>
        <taxon>Hymenoptera</taxon>
        <taxon>Apocrita</taxon>
        <taxon>Ichneumonoidea</taxon>
        <taxon>Braconidae</taxon>
        <taxon>Aphidiinae</taxon>
        <taxon>Aphidius</taxon>
    </lineage>
</organism>
<keyword evidence="14" id="KW-1185">Reference proteome</keyword>
<accession>A0A834Y208</accession>
<evidence type="ECO:0000256" key="10">
    <source>
        <dbReference type="SAM" id="Coils"/>
    </source>
</evidence>
<dbReference type="GO" id="GO:0005737">
    <property type="term" value="C:cytoplasm"/>
    <property type="evidence" value="ECO:0007669"/>
    <property type="project" value="UniProtKB-SubCell"/>
</dbReference>
<comment type="caution">
    <text evidence="13">The sequence shown here is derived from an EMBL/GenBank/DDBJ whole genome shotgun (WGS) entry which is preliminary data.</text>
</comment>
<dbReference type="EMBL" id="JACMRX010000001">
    <property type="protein sequence ID" value="KAF7997196.1"/>
    <property type="molecule type" value="Genomic_DNA"/>
</dbReference>
<feature type="compositionally biased region" description="Acidic residues" evidence="11">
    <location>
        <begin position="527"/>
        <end position="536"/>
    </location>
</feature>
<feature type="region of interest" description="Disordered" evidence="11">
    <location>
        <begin position="925"/>
        <end position="945"/>
    </location>
</feature>
<dbReference type="GO" id="GO:0005694">
    <property type="term" value="C:chromosome"/>
    <property type="evidence" value="ECO:0007669"/>
    <property type="project" value="UniProtKB-SubCell"/>
</dbReference>
<dbReference type="Proteomes" id="UP000639338">
    <property type="component" value="Unassembled WGS sequence"/>
</dbReference>
<proteinExistence type="predicted"/>
<dbReference type="Pfam" id="PF20920">
    <property type="entry name" value="DAXX_hist_bd"/>
    <property type="match status" value="1"/>
</dbReference>
<dbReference type="GO" id="GO:0005634">
    <property type="term" value="C:nucleus"/>
    <property type="evidence" value="ECO:0007669"/>
    <property type="project" value="UniProtKB-SubCell"/>
</dbReference>
<evidence type="ECO:0000256" key="1">
    <source>
        <dbReference type="ARBA" id="ARBA00004123"/>
    </source>
</evidence>
<evidence type="ECO:0000256" key="6">
    <source>
        <dbReference type="ARBA" id="ARBA00022703"/>
    </source>
</evidence>
<dbReference type="InterPro" id="IPR046426">
    <property type="entry name" value="DAXX_histone-bd_sf"/>
</dbReference>
<dbReference type="Gene3D" id="1.20.58.2170">
    <property type="match status" value="1"/>
</dbReference>
<name>A0A834Y208_APHGI</name>
<evidence type="ECO:0000313" key="14">
    <source>
        <dbReference type="Proteomes" id="UP000639338"/>
    </source>
</evidence>
<feature type="region of interest" description="Disordered" evidence="11">
    <location>
        <begin position="1"/>
        <end position="50"/>
    </location>
</feature>
<feature type="compositionally biased region" description="Basic and acidic residues" evidence="11">
    <location>
        <begin position="478"/>
        <end position="491"/>
    </location>
</feature>
<keyword evidence="6" id="KW-0053">Apoptosis</keyword>
<evidence type="ECO:0000256" key="7">
    <source>
        <dbReference type="ARBA" id="ARBA00023054"/>
    </source>
</evidence>